<dbReference type="AlphaFoldDB" id="A0AAV7GJ00"/>
<reference evidence="1 2" key="1">
    <citation type="journal article" date="2021" name="Hortic Res">
        <title>Chromosome-scale assembly of the Dendrobium chrysotoxum genome enhances the understanding of orchid evolution.</title>
        <authorList>
            <person name="Zhang Y."/>
            <person name="Zhang G.Q."/>
            <person name="Zhang D."/>
            <person name="Liu X.D."/>
            <person name="Xu X.Y."/>
            <person name="Sun W.H."/>
            <person name="Yu X."/>
            <person name="Zhu X."/>
            <person name="Wang Z.W."/>
            <person name="Zhao X."/>
            <person name="Zhong W.Y."/>
            <person name="Chen H."/>
            <person name="Yin W.L."/>
            <person name="Huang T."/>
            <person name="Niu S.C."/>
            <person name="Liu Z.J."/>
        </authorList>
    </citation>
    <scope>NUCLEOTIDE SEQUENCE [LARGE SCALE GENOMIC DNA]</scope>
    <source>
        <strain evidence="1">Lindl</strain>
    </source>
</reference>
<gene>
    <name evidence="1" type="ORF">IEQ34_009380</name>
</gene>
<comment type="caution">
    <text evidence="1">The sequence shown here is derived from an EMBL/GenBank/DDBJ whole genome shotgun (WGS) entry which is preliminary data.</text>
</comment>
<proteinExistence type="predicted"/>
<dbReference type="EMBL" id="JAGFBR010000009">
    <property type="protein sequence ID" value="KAH0461805.1"/>
    <property type="molecule type" value="Genomic_DNA"/>
</dbReference>
<evidence type="ECO:0000313" key="2">
    <source>
        <dbReference type="Proteomes" id="UP000775213"/>
    </source>
</evidence>
<evidence type="ECO:0000313" key="1">
    <source>
        <dbReference type="EMBL" id="KAH0461805.1"/>
    </source>
</evidence>
<dbReference type="Proteomes" id="UP000775213">
    <property type="component" value="Unassembled WGS sequence"/>
</dbReference>
<organism evidence="1 2">
    <name type="scientific">Dendrobium chrysotoxum</name>
    <name type="common">Orchid</name>
    <dbReference type="NCBI Taxonomy" id="161865"/>
    <lineage>
        <taxon>Eukaryota</taxon>
        <taxon>Viridiplantae</taxon>
        <taxon>Streptophyta</taxon>
        <taxon>Embryophyta</taxon>
        <taxon>Tracheophyta</taxon>
        <taxon>Spermatophyta</taxon>
        <taxon>Magnoliopsida</taxon>
        <taxon>Liliopsida</taxon>
        <taxon>Asparagales</taxon>
        <taxon>Orchidaceae</taxon>
        <taxon>Epidendroideae</taxon>
        <taxon>Malaxideae</taxon>
        <taxon>Dendrobiinae</taxon>
        <taxon>Dendrobium</taxon>
    </lineage>
</organism>
<keyword evidence="2" id="KW-1185">Reference proteome</keyword>
<accession>A0AAV7GJ00</accession>
<protein>
    <submittedName>
        <fullName evidence="1">Uncharacterized protein</fullName>
    </submittedName>
</protein>
<sequence>MRKKTVQSVSQCYGASLKRCGAQVSIFNRCSAISRQLWYFAFCRSALGRSGTQHWGTRATLCKVQTVERKKSLLSSADSKAV</sequence>
<name>A0AAV7GJ00_DENCH</name>